<evidence type="ECO:0000313" key="3">
    <source>
        <dbReference type="Proteomes" id="UP000182429"/>
    </source>
</evidence>
<accession>A0A1H2SHH6</accession>
<keyword evidence="1" id="KW-0812">Transmembrane</keyword>
<feature type="transmembrane region" description="Helical" evidence="1">
    <location>
        <begin position="81"/>
        <end position="102"/>
    </location>
</feature>
<dbReference type="EMBL" id="FNNF01000009">
    <property type="protein sequence ID" value="SDW30968.1"/>
    <property type="molecule type" value="Genomic_DNA"/>
</dbReference>
<feature type="transmembrane region" description="Helical" evidence="1">
    <location>
        <begin position="309"/>
        <end position="328"/>
    </location>
</feature>
<feature type="transmembrane region" description="Helical" evidence="1">
    <location>
        <begin position="218"/>
        <end position="235"/>
    </location>
</feature>
<feature type="transmembrane region" description="Helical" evidence="1">
    <location>
        <begin position="255"/>
        <end position="273"/>
    </location>
</feature>
<feature type="transmembrane region" description="Helical" evidence="1">
    <location>
        <begin position="362"/>
        <end position="387"/>
    </location>
</feature>
<feature type="transmembrane region" description="Helical" evidence="1">
    <location>
        <begin position="143"/>
        <end position="161"/>
    </location>
</feature>
<name>A0A1H2SHH6_9FIRM</name>
<feature type="transmembrane region" description="Helical" evidence="1">
    <location>
        <begin position="393"/>
        <end position="413"/>
    </location>
</feature>
<feature type="transmembrane region" description="Helical" evidence="1">
    <location>
        <begin position="334"/>
        <end position="355"/>
    </location>
</feature>
<gene>
    <name evidence="2" type="ORF">SAMN04487759_10963</name>
</gene>
<protein>
    <submittedName>
        <fullName evidence="2">Uncharacterized protein</fullName>
    </submittedName>
</protein>
<dbReference type="STRING" id="1630.SAMN05216514_11145"/>
<feature type="transmembrane region" description="Helical" evidence="1">
    <location>
        <begin position="12"/>
        <end position="30"/>
    </location>
</feature>
<reference evidence="2 3" key="1">
    <citation type="submission" date="2016-10" db="EMBL/GenBank/DDBJ databases">
        <authorList>
            <person name="de Groot N.N."/>
        </authorList>
    </citation>
    <scope>NUCLEOTIDE SEQUENCE [LARGE SCALE GENOMIC DNA]</scope>
    <source>
        <strain evidence="2 3">S3b</strain>
    </source>
</reference>
<evidence type="ECO:0000313" key="2">
    <source>
        <dbReference type="EMBL" id="SDW30968.1"/>
    </source>
</evidence>
<feature type="transmembrane region" description="Helical" evidence="1">
    <location>
        <begin position="181"/>
        <end position="198"/>
    </location>
</feature>
<organism evidence="2 3">
    <name type="scientific">Kandleria vitulina</name>
    <dbReference type="NCBI Taxonomy" id="1630"/>
    <lineage>
        <taxon>Bacteria</taxon>
        <taxon>Bacillati</taxon>
        <taxon>Bacillota</taxon>
        <taxon>Erysipelotrichia</taxon>
        <taxon>Erysipelotrichales</taxon>
        <taxon>Coprobacillaceae</taxon>
        <taxon>Kandleria</taxon>
    </lineage>
</organism>
<dbReference type="AlphaFoldDB" id="A0A1H2SHH6"/>
<proteinExistence type="predicted"/>
<dbReference type="Proteomes" id="UP000182429">
    <property type="component" value="Unassembled WGS sequence"/>
</dbReference>
<evidence type="ECO:0000256" key="1">
    <source>
        <dbReference type="SAM" id="Phobius"/>
    </source>
</evidence>
<keyword evidence="1" id="KW-1133">Transmembrane helix</keyword>
<sequence>MKTSRVNLLRHAIYLGIVILFTFVKLDTVLNPKLTLTYIFRYNHVFDICLIVSIIGYFYYHFYNNVCVQTRLDYNGEKNHFMAVFKEFCILLILWLFLLIIYDFSSFSIENWSVIISIYLLIITNVILFLAVHFLLVRRMNKYYKVFIIELISLCIYRFYFQGIAEIGNYNIFSSSSNENYFLVVLNLFIIVFIVSFLTRRRYLENVAQYFERYKYYLVYIAVEAFSSYYLMSAIQKKYSYSFFDLFFLTSSEKFTGFVFWLIPKVFIVYVAYKRITDTYHHNLIFYLVRIDDRSRWVGYLILNNIKDAFVFTIIKSIITALMYGWNIKIIESGVNYMLFVLLMILIINIIYLLIKKEEVLNYLLIGYLTIATIAVYGGVGMLSWIMLETKEWTNLLMLAFCVLFYFITVLMLKRDEYYV</sequence>
<keyword evidence="1" id="KW-0472">Membrane</keyword>
<feature type="transmembrane region" description="Helical" evidence="1">
    <location>
        <begin position="114"/>
        <end position="136"/>
    </location>
</feature>
<feature type="transmembrane region" description="Helical" evidence="1">
    <location>
        <begin position="42"/>
        <end position="60"/>
    </location>
</feature>